<evidence type="ECO:0000313" key="7">
    <source>
        <dbReference type="Proteomes" id="UP000265962"/>
    </source>
</evidence>
<dbReference type="CDD" id="cd00585">
    <property type="entry name" value="Peptidase_C1B"/>
    <property type="match status" value="1"/>
</dbReference>
<keyword evidence="3 4" id="KW-0788">Thiol protease</keyword>
<protein>
    <recommendedName>
        <fullName evidence="4">Aminopeptidase</fullName>
    </recommendedName>
</protein>
<dbReference type="GO" id="GO:0006508">
    <property type="term" value="P:proteolysis"/>
    <property type="evidence" value="ECO:0007669"/>
    <property type="project" value="UniProtKB-KW"/>
</dbReference>
<dbReference type="PANTHER" id="PTHR10363">
    <property type="entry name" value="BLEOMYCIN HYDROLASE"/>
    <property type="match status" value="1"/>
</dbReference>
<organism evidence="6 7">
    <name type="scientific">Propionibacterium ruminifibrarum</name>
    <dbReference type="NCBI Taxonomy" id="1962131"/>
    <lineage>
        <taxon>Bacteria</taxon>
        <taxon>Bacillati</taxon>
        <taxon>Actinomycetota</taxon>
        <taxon>Actinomycetes</taxon>
        <taxon>Propionibacteriales</taxon>
        <taxon>Propionibacteriaceae</taxon>
        <taxon>Propionibacterium</taxon>
    </lineage>
</organism>
<feature type="active site" evidence="5">
    <location>
        <position position="364"/>
    </location>
</feature>
<dbReference type="PROSITE" id="PS00139">
    <property type="entry name" value="THIOL_PROTEASE_CYS"/>
    <property type="match status" value="1"/>
</dbReference>
<keyword evidence="2 4" id="KW-0378">Hydrolase</keyword>
<keyword evidence="1 4" id="KW-0645">Protease</keyword>
<proteinExistence type="inferred from homology"/>
<feature type="active site" evidence="5">
    <location>
        <position position="73"/>
    </location>
</feature>
<evidence type="ECO:0000256" key="5">
    <source>
        <dbReference type="PIRSR" id="PIRSR005700-1"/>
    </source>
</evidence>
<dbReference type="GO" id="GO:0043418">
    <property type="term" value="P:homocysteine catabolic process"/>
    <property type="evidence" value="ECO:0007669"/>
    <property type="project" value="TreeGrafter"/>
</dbReference>
<dbReference type="Proteomes" id="UP000265962">
    <property type="component" value="Unassembled WGS sequence"/>
</dbReference>
<evidence type="ECO:0000256" key="2">
    <source>
        <dbReference type="ARBA" id="ARBA00022801"/>
    </source>
</evidence>
<dbReference type="InterPro" id="IPR025660">
    <property type="entry name" value="Pept_his_AS"/>
</dbReference>
<gene>
    <name evidence="6" type="ORF">PROPJV5_0103</name>
</gene>
<feature type="active site" evidence="5">
    <location>
        <position position="385"/>
    </location>
</feature>
<dbReference type="GO" id="GO:0005737">
    <property type="term" value="C:cytoplasm"/>
    <property type="evidence" value="ECO:0007669"/>
    <property type="project" value="TreeGrafter"/>
</dbReference>
<keyword evidence="7" id="KW-1185">Reference proteome</keyword>
<dbReference type="Pfam" id="PF03051">
    <property type="entry name" value="Peptidase_C1_2"/>
    <property type="match status" value="1"/>
</dbReference>
<sequence>MSTPKTAIDPDTIAALTGRFAADPAARVAQNAVATTDIDTISLDRSVVASIDPSVSNRVDTWHAANQKKSGRCWLFSGLNLLRSGVIDRLNLEPDFEFSQAYLHFWDKLEKANWFCTSMIELAGRDLDDRTVHQLLADPIGDGGQWDMFVSLVTKYGVVPKYAMPETFSSSNTRSMNAQLEMILRRGALVIREAVARGSGEQARLEILEQVHRVLCIHLGTPPTRFIWQYRDKDKNFVRGGELTPTRFAAQVLAVDVNDYVCLVNDPRPSSGYNRMLTVDHLGNVVGGRPVRYLNVEIDVIKRLAAEIIRDGQPVWFGCDTVPQSDRERGIWDARLHDYEAVYGIDMSTTKAERMVSGQSAMTHAMVLTGVDLLDGVPRRWRVENSWGDEAADKGFWTMNDSWFAEYVYEVAVPRRLLPAELAAVLDTEPVVLPLWDPMGALA</sequence>
<dbReference type="PANTHER" id="PTHR10363:SF2">
    <property type="entry name" value="BLEOMYCIN HYDROLASE"/>
    <property type="match status" value="1"/>
</dbReference>
<evidence type="ECO:0000256" key="4">
    <source>
        <dbReference type="PIRNR" id="PIRNR005700"/>
    </source>
</evidence>
<evidence type="ECO:0000256" key="3">
    <source>
        <dbReference type="ARBA" id="ARBA00022807"/>
    </source>
</evidence>
<dbReference type="Gene3D" id="3.90.70.10">
    <property type="entry name" value="Cysteine proteinases"/>
    <property type="match status" value="1"/>
</dbReference>
<dbReference type="PIRSF" id="PIRSF005700">
    <property type="entry name" value="PepC"/>
    <property type="match status" value="1"/>
</dbReference>
<name>A0A375HX89_9ACTN</name>
<dbReference type="EMBL" id="OMOH01000001">
    <property type="protein sequence ID" value="SPF67093.1"/>
    <property type="molecule type" value="Genomic_DNA"/>
</dbReference>
<dbReference type="GO" id="GO:0009636">
    <property type="term" value="P:response to toxic substance"/>
    <property type="evidence" value="ECO:0007669"/>
    <property type="project" value="TreeGrafter"/>
</dbReference>
<dbReference type="PROSITE" id="PS00639">
    <property type="entry name" value="THIOL_PROTEASE_HIS"/>
    <property type="match status" value="1"/>
</dbReference>
<reference evidence="7" key="1">
    <citation type="submission" date="2018-02" db="EMBL/GenBank/DDBJ databases">
        <authorList>
            <person name="Hornung B."/>
        </authorList>
    </citation>
    <scope>NUCLEOTIDE SEQUENCE [LARGE SCALE GENOMIC DNA]</scope>
</reference>
<evidence type="ECO:0000256" key="1">
    <source>
        <dbReference type="ARBA" id="ARBA00022670"/>
    </source>
</evidence>
<accession>A0A375HX89</accession>
<dbReference type="InterPro" id="IPR038765">
    <property type="entry name" value="Papain-like_cys_pep_sf"/>
</dbReference>
<dbReference type="InterPro" id="IPR000169">
    <property type="entry name" value="Pept_cys_AS"/>
</dbReference>
<evidence type="ECO:0000313" key="6">
    <source>
        <dbReference type="EMBL" id="SPF67093.1"/>
    </source>
</evidence>
<dbReference type="SUPFAM" id="SSF54001">
    <property type="entry name" value="Cysteine proteinases"/>
    <property type="match status" value="1"/>
</dbReference>
<keyword evidence="4" id="KW-0031">Aminopeptidase</keyword>
<dbReference type="GO" id="GO:0070005">
    <property type="term" value="F:cysteine-type aminopeptidase activity"/>
    <property type="evidence" value="ECO:0007669"/>
    <property type="project" value="InterPro"/>
</dbReference>
<dbReference type="AlphaFoldDB" id="A0A375HX89"/>
<dbReference type="RefSeq" id="WP_239018333.1">
    <property type="nucleotide sequence ID" value="NZ_OMOH01000001.1"/>
</dbReference>
<comment type="similarity">
    <text evidence="4">Belongs to the peptidase C1 family.</text>
</comment>
<dbReference type="InterPro" id="IPR004134">
    <property type="entry name" value="Peptidase_C1B"/>
</dbReference>